<dbReference type="AlphaFoldDB" id="A0A8B8UR49"/>
<sequence>MQPISIKDLESDQGKVHVVYTLKNLVCKSLLEFVDIQIESFMYPDDPKRFTRIFKGNKILSEATDKDSKVKSYPPSLGIGHSALFPLIYIRQKTNSLRSLSESQGVPTQLICDMNEKFKNINDLYESLIELYNSYQAVDFNNINQQKLLGDLVARSDFMLEILHRYIAIASSIAGESEDANNLVDTVNRFIDDTILFHKRIINNSNAYTEYRLMKHSLKRNQSEETLVELEFRSLDVSDVHLDDEFDDFLQHRKAALKISHRRVI</sequence>
<evidence type="ECO:0000313" key="1">
    <source>
        <dbReference type="RefSeq" id="XP_033766252.1"/>
    </source>
</evidence>
<dbReference type="OrthoDB" id="4067935at2759"/>
<proteinExistence type="predicted"/>
<dbReference type="GeneID" id="54630524"/>
<reference evidence="1" key="1">
    <citation type="journal article" date="2017" name="Nat. Genet.">
        <title>Contrasting evolutionary genome dynamics between domesticated and wild yeasts.</title>
        <authorList>
            <person name="Yue J.X."/>
            <person name="Li J."/>
            <person name="Aigrain L."/>
            <person name="Hallin J."/>
            <person name="Persson K."/>
            <person name="Oliver K."/>
            <person name="Bergstrom A."/>
            <person name="Coupland P."/>
            <person name="Warringer J."/>
            <person name="Lagomarsino M.C."/>
            <person name="Fischer G."/>
            <person name="Durbin R."/>
            <person name="Liti G."/>
        </authorList>
    </citation>
    <scope>NUCLEOTIDE SEQUENCE</scope>
    <source>
        <strain evidence="1">CBS432</strain>
    </source>
</reference>
<organism evidence="1">
    <name type="scientific">Saccharomyces paradoxus</name>
    <name type="common">Yeast</name>
    <name type="synonym">Saccharomyces douglasii</name>
    <dbReference type="NCBI Taxonomy" id="27291"/>
    <lineage>
        <taxon>Eukaryota</taxon>
        <taxon>Fungi</taxon>
        <taxon>Dikarya</taxon>
        <taxon>Ascomycota</taxon>
        <taxon>Saccharomycotina</taxon>
        <taxon>Saccharomycetes</taxon>
        <taxon>Saccharomycetales</taxon>
        <taxon>Saccharomycetaceae</taxon>
        <taxon>Saccharomyces</taxon>
    </lineage>
</organism>
<reference evidence="1" key="4">
    <citation type="submission" date="2025-08" db="UniProtKB">
        <authorList>
            <consortium name="RefSeq"/>
        </authorList>
    </citation>
    <scope>IDENTIFICATION</scope>
    <source>
        <strain evidence="1">CBS432</strain>
    </source>
</reference>
<name>A0A8B8UR49_SACPA</name>
<reference evidence="1" key="2">
    <citation type="submission" date="2020-01" db="EMBL/GenBank/DDBJ databases">
        <title>Population-level Yeast Reference Genomes.</title>
        <authorList>
            <person name="Yue J.-X."/>
        </authorList>
    </citation>
    <scope>NUCLEOTIDE SEQUENCE</scope>
    <source>
        <strain evidence="1">CBS432</strain>
    </source>
</reference>
<reference evidence="1" key="3">
    <citation type="submission" date="2025-07" db="EMBL/GenBank/DDBJ databases">
        <authorList>
            <consortium name="NCBI Genome Project"/>
        </authorList>
    </citation>
    <scope>NUCLEOTIDE SEQUENCE</scope>
    <source>
        <strain evidence="1">CBS432</strain>
    </source>
</reference>
<dbReference type="VEuPathDB" id="FungiDB:SPAR_G01300"/>
<dbReference type="KEGG" id="spao:SPAR_G01300"/>
<dbReference type="RefSeq" id="XP_033766252.1">
    <property type="nucleotide sequence ID" value="XM_033910361.1"/>
</dbReference>
<protein>
    <submittedName>
        <fullName evidence="1">Aro5p</fullName>
    </submittedName>
</protein>
<gene>
    <name evidence="1" type="primary">ARO5</name>
    <name evidence="1" type="ORF">SPAR_G01300</name>
</gene>
<accession>A0A8B8UR49</accession>